<dbReference type="AlphaFoldDB" id="V6TTY7"/>
<comment type="caution">
    <text evidence="3">The sequence shown here is derived from an EMBL/GenBank/DDBJ whole genome shotgun (WGS) entry which is preliminary data.</text>
</comment>
<comment type="caution">
    <text evidence="1">Lacks conserved residue(s) required for the propagation of feature annotation.</text>
</comment>
<name>V6TTY7_GIAIN</name>
<dbReference type="Proteomes" id="UP000018040">
    <property type="component" value="Unassembled WGS sequence"/>
</dbReference>
<dbReference type="OrthoDB" id="282489at2759"/>
<dbReference type="SUPFAM" id="SSF57184">
    <property type="entry name" value="Growth factor receptor domain"/>
    <property type="match status" value="3"/>
</dbReference>
<dbReference type="InterPro" id="IPR009030">
    <property type="entry name" value="Growth_fac_rcpt_cys_sf"/>
</dbReference>
<gene>
    <name evidence="3" type="ORF">GSB_153319</name>
</gene>
<feature type="domain" description="TNFR-Cys" evidence="2">
    <location>
        <begin position="133"/>
        <end position="184"/>
    </location>
</feature>
<accession>V6TTY7</accession>
<dbReference type="Pfam" id="PF03302">
    <property type="entry name" value="VSP"/>
    <property type="match status" value="1"/>
</dbReference>
<dbReference type="InterPro" id="IPR005127">
    <property type="entry name" value="Giardia_VSP"/>
</dbReference>
<dbReference type="PANTHER" id="PTHR23275:SF100">
    <property type="entry name" value="EGF-LIKE DOMAIN-CONTAINING PROTEIN"/>
    <property type="match status" value="1"/>
</dbReference>
<dbReference type="PANTHER" id="PTHR23275">
    <property type="entry name" value="CABRIOLET.-RELATED"/>
    <property type="match status" value="1"/>
</dbReference>
<evidence type="ECO:0000313" key="3">
    <source>
        <dbReference type="EMBL" id="ESU40485.1"/>
    </source>
</evidence>
<evidence type="ECO:0000259" key="2">
    <source>
        <dbReference type="PROSITE" id="PS50050"/>
    </source>
</evidence>
<organism evidence="3 4">
    <name type="scientific">Giardia intestinalis</name>
    <name type="common">Giardia lamblia</name>
    <dbReference type="NCBI Taxonomy" id="5741"/>
    <lineage>
        <taxon>Eukaryota</taxon>
        <taxon>Metamonada</taxon>
        <taxon>Diplomonadida</taxon>
        <taxon>Hexamitidae</taxon>
        <taxon>Giardiinae</taxon>
        <taxon>Giardia</taxon>
    </lineage>
</organism>
<dbReference type="PROSITE" id="PS50050">
    <property type="entry name" value="TNFR_NGFR_2"/>
    <property type="match status" value="1"/>
</dbReference>
<dbReference type="VEuPathDB" id="GiardiaDB:QR46_4872"/>
<dbReference type="VEuPathDB" id="GiardiaDB:DHA2_151686"/>
<reference evidence="3 4" key="2">
    <citation type="journal article" date="2013" name="Genome Biol. Evol.">
        <title>Genome sequencing of Giardia lamblia genotypes A2 and B isolates (DH and GS) and comparative analysis with the genomes of genotypes A1 and E (WB and Pig).</title>
        <authorList>
            <person name="Adam R.D."/>
            <person name="Dahlstrom E.W."/>
            <person name="Martens C.A."/>
            <person name="Bruno D.P."/>
            <person name="Barbian K.D."/>
            <person name="Ricklefs S.M."/>
            <person name="Hernandez M.M."/>
            <person name="Narla N.P."/>
            <person name="Patel R.B."/>
            <person name="Porcella S.F."/>
            <person name="Nash T.E."/>
        </authorList>
    </citation>
    <scope>NUCLEOTIDE SEQUENCE [LARGE SCALE GENOMIC DNA]</scope>
    <source>
        <strain evidence="3 4">GS</strain>
    </source>
</reference>
<proteinExistence type="predicted"/>
<dbReference type="SMART" id="SM00181">
    <property type="entry name" value="EGF"/>
    <property type="match status" value="6"/>
</dbReference>
<dbReference type="InterPro" id="IPR001368">
    <property type="entry name" value="TNFR/NGFR_Cys_rich_reg"/>
</dbReference>
<dbReference type="SMART" id="SM00261">
    <property type="entry name" value="FU"/>
    <property type="match status" value="3"/>
</dbReference>
<dbReference type="EMBL" id="AHHH01000216">
    <property type="protein sequence ID" value="ESU40485.1"/>
    <property type="molecule type" value="Genomic_DNA"/>
</dbReference>
<sequence>VNDPAGVPIDSLCRPSSSLQVSVAGCTGSDGAALTDASTACGMCSGGFFLFRGGCYSTKSTSGSEMCTKAEGGRCTTCKTDGSYIFQNRAATVTLGNECILCSDTTNRDGYKGVANCNTCTAPGSAGPATCDTCQEGYYLDNTDKTCKPCNGCATCTDANICTSCPEGKYLKMNQCVDGTSDSCGANSYADKRTWTCKACSEITGCTACACNDATGKPKCTNCNGGKKVKTALDGTTTCVDVATGCKDENHFQAESDAACYLCGENTQDQTEANKGTANCKTCTKTGSAKPECTACLDGYFFNTNDKTCTTRCADNCATCSEATNPNKCSTCMAGFFLKGTAGEGQCVPCGDTTQGGIDGCAECDSQSSTLKCTKCKPNRKPVGTEGTQVTCEEKTCEDDSACGGTAGACDAIVIGASGEMTYYCSQCADNSQYPIDGLCVDNSKKGNNQCSNGVCTSCTTGYFLDMGGCYSSTSAPGNLMCKTAEGGICTTVANSRYFAVPGATAGQQSVLACGNPVGTTTGSNNDIKAYVGIQGCKTCEAPTAPSPAGMTAAKCTACDGGKALTGSGYGCVTCSVAGCSACKADNMCEACSDGYRLEGETCVRTSTIAGISVTKSLSALCC</sequence>
<feature type="non-terminal residue" evidence="3">
    <location>
        <position position="1"/>
    </location>
</feature>
<protein>
    <submittedName>
        <fullName evidence="3">Variant-specific surface protein</fullName>
    </submittedName>
</protein>
<evidence type="ECO:0000256" key="1">
    <source>
        <dbReference type="PROSITE-ProRule" id="PRU00206"/>
    </source>
</evidence>
<dbReference type="InterPro" id="IPR006212">
    <property type="entry name" value="Furin_repeat"/>
</dbReference>
<dbReference type="InterPro" id="IPR000742">
    <property type="entry name" value="EGF"/>
</dbReference>
<evidence type="ECO:0000313" key="4">
    <source>
        <dbReference type="Proteomes" id="UP000018040"/>
    </source>
</evidence>
<reference evidence="4" key="1">
    <citation type="submission" date="2012-02" db="EMBL/GenBank/DDBJ databases">
        <title>Genome sequencing of Giardia lamblia Genotypes A2 and B isolates (DH and GS) and comparative analysis with the genomes of Genotypes A1 and E (WB and Pig).</title>
        <authorList>
            <person name="Adam R."/>
            <person name="Dahlstrom E."/>
            <person name="Martens C."/>
            <person name="Bruno D."/>
            <person name="Barbian K."/>
            <person name="Porcella S.F."/>
            <person name="Nash T."/>
        </authorList>
    </citation>
    <scope>NUCLEOTIDE SEQUENCE</scope>
    <source>
        <strain evidence="4">GS</strain>
    </source>
</reference>
<feature type="repeat" description="TNFR-Cys" evidence="1">
    <location>
        <begin position="133"/>
        <end position="184"/>
    </location>
</feature>
<dbReference type="Gene3D" id="2.10.220.10">
    <property type="entry name" value="Hormone Receptor, Insulin-like Growth Factor Receptor 1, Chain A, domain 2"/>
    <property type="match status" value="2"/>
</dbReference>
<dbReference type="InterPro" id="IPR052798">
    <property type="entry name" value="Giardia_VSA"/>
</dbReference>